<protein>
    <recommendedName>
        <fullName evidence="6">MARVEL domain-containing protein</fullName>
    </recommendedName>
</protein>
<name>A0ABR3GTY4_9PEZI</name>
<dbReference type="InterPro" id="IPR052649">
    <property type="entry name" value="NCE102-like"/>
</dbReference>
<evidence type="ECO:0000313" key="7">
    <source>
        <dbReference type="EMBL" id="KAL0639394.1"/>
    </source>
</evidence>
<gene>
    <name evidence="7" type="ORF">Q9L58_001621</name>
</gene>
<evidence type="ECO:0000313" key="8">
    <source>
        <dbReference type="Proteomes" id="UP001447188"/>
    </source>
</evidence>
<accession>A0ABR3GTY4</accession>
<evidence type="ECO:0000256" key="5">
    <source>
        <dbReference type="SAM" id="Phobius"/>
    </source>
</evidence>
<evidence type="ECO:0000256" key="1">
    <source>
        <dbReference type="ARBA" id="ARBA00004141"/>
    </source>
</evidence>
<organism evidence="7 8">
    <name type="scientific">Discina gigas</name>
    <dbReference type="NCBI Taxonomy" id="1032678"/>
    <lineage>
        <taxon>Eukaryota</taxon>
        <taxon>Fungi</taxon>
        <taxon>Dikarya</taxon>
        <taxon>Ascomycota</taxon>
        <taxon>Pezizomycotina</taxon>
        <taxon>Pezizomycetes</taxon>
        <taxon>Pezizales</taxon>
        <taxon>Discinaceae</taxon>
        <taxon>Discina</taxon>
    </lineage>
</organism>
<reference evidence="7 8" key="1">
    <citation type="submission" date="2024-02" db="EMBL/GenBank/DDBJ databases">
        <title>Discinaceae phylogenomics.</title>
        <authorList>
            <person name="Dirks A.C."/>
            <person name="James T.Y."/>
        </authorList>
    </citation>
    <scope>NUCLEOTIDE SEQUENCE [LARGE SCALE GENOMIC DNA]</scope>
    <source>
        <strain evidence="7 8">ACD0624</strain>
    </source>
</reference>
<dbReference type="PANTHER" id="PTHR28165:SF1">
    <property type="entry name" value="NON-CLASSICAL EXPORT PROTEIN 2-RELATED"/>
    <property type="match status" value="1"/>
</dbReference>
<evidence type="ECO:0000256" key="4">
    <source>
        <dbReference type="ARBA" id="ARBA00023136"/>
    </source>
</evidence>
<comment type="subcellular location">
    <subcellularLocation>
        <location evidence="1">Membrane</location>
        <topology evidence="1">Multi-pass membrane protein</topology>
    </subcellularLocation>
</comment>
<keyword evidence="2 5" id="KW-0812">Transmembrane</keyword>
<dbReference type="Proteomes" id="UP001447188">
    <property type="component" value="Unassembled WGS sequence"/>
</dbReference>
<dbReference type="EMBL" id="JBBBZM010000012">
    <property type="protein sequence ID" value="KAL0639394.1"/>
    <property type="molecule type" value="Genomic_DNA"/>
</dbReference>
<feature type="transmembrane region" description="Helical" evidence="5">
    <location>
        <begin position="43"/>
        <end position="61"/>
    </location>
</feature>
<feature type="domain" description="MARVEL" evidence="6">
    <location>
        <begin position="7"/>
        <end position="148"/>
    </location>
</feature>
<keyword evidence="4 5" id="KW-0472">Membrane</keyword>
<keyword evidence="3 5" id="KW-1133">Transmembrane helix</keyword>
<proteinExistence type="predicted"/>
<feature type="transmembrane region" description="Helical" evidence="5">
    <location>
        <begin position="137"/>
        <end position="154"/>
    </location>
</feature>
<dbReference type="Pfam" id="PF01284">
    <property type="entry name" value="MARVEL"/>
    <property type="match status" value="1"/>
</dbReference>
<evidence type="ECO:0000256" key="2">
    <source>
        <dbReference type="ARBA" id="ARBA00022692"/>
    </source>
</evidence>
<evidence type="ECO:0000259" key="6">
    <source>
        <dbReference type="Pfam" id="PF01284"/>
    </source>
</evidence>
<keyword evidence="8" id="KW-1185">Reference proteome</keyword>
<feature type="transmembrane region" description="Helical" evidence="5">
    <location>
        <begin position="73"/>
        <end position="95"/>
    </location>
</feature>
<comment type="caution">
    <text evidence="7">The sequence shown here is derived from an EMBL/GenBank/DDBJ whole genome shotgun (WGS) entry which is preliminary data.</text>
</comment>
<evidence type="ECO:0000256" key="3">
    <source>
        <dbReference type="ARBA" id="ARBA00022989"/>
    </source>
</evidence>
<dbReference type="InterPro" id="IPR008253">
    <property type="entry name" value="Marvel"/>
</dbReference>
<sequence length="176" mass="19280">MPPFLKLFHLFLRTMQFLFVILVLALSGALIQQQDRGGSPTRVNYSIFVAAFAALTHLYLFPATLVDKIASPLAMAALDFLDAVFFLCAGIAMAAQLGGRPCSGYVYLHSNGITNGGGYESPHRRCREADAMTAFEWFAFAAFAASFLVDLWNYKREREGARSRVGGRGARGMGQV</sequence>
<dbReference type="PANTHER" id="PTHR28165">
    <property type="entry name" value="NON-CLASSICAL EXPORT PROTEIN 2-RELATED"/>
    <property type="match status" value="1"/>
</dbReference>